<comment type="caution">
    <text evidence="1">The sequence shown here is derived from an EMBL/GenBank/DDBJ whole genome shotgun (WGS) entry which is preliminary data.</text>
</comment>
<dbReference type="Proteomes" id="UP000027331">
    <property type="component" value="Unassembled WGS sequence"/>
</dbReference>
<accession>A0ABR4S0Z5</accession>
<dbReference type="EMBL" id="JJMN01000002">
    <property type="protein sequence ID" value="KDO15652.1"/>
    <property type="molecule type" value="Genomic_DNA"/>
</dbReference>
<reference evidence="1 2" key="1">
    <citation type="submission" date="2014-04" db="EMBL/GenBank/DDBJ databases">
        <title>Vibrio metecus sp. nov., a close relative of Vibrio cholerae isolated from coastal brackish ponds and clinical specimens.</title>
        <authorList>
            <person name="Kirchberger P.C."/>
            <person name="Turnsek M."/>
            <person name="Hunt D.E."/>
            <person name="Haley B.J."/>
            <person name="Colwell R."/>
            <person name="Polz M.F."/>
            <person name="Tarr C.L."/>
            <person name="Boucher Y."/>
        </authorList>
    </citation>
    <scope>NUCLEOTIDE SEQUENCE [LARGE SCALE GENOMIC DNA]</scope>
    <source>
        <strain evidence="2">PPCK-2014</strain>
    </source>
</reference>
<evidence type="ECO:0000313" key="1">
    <source>
        <dbReference type="EMBL" id="KDO15652.1"/>
    </source>
</evidence>
<keyword evidence="2" id="KW-1185">Reference proteome</keyword>
<proteinExistence type="predicted"/>
<name>A0ABR4S0Z5_VIBMT</name>
<organism evidence="1 2">
    <name type="scientific">Vibrio metoecus</name>
    <dbReference type="NCBI Taxonomy" id="1481663"/>
    <lineage>
        <taxon>Bacteria</taxon>
        <taxon>Pseudomonadati</taxon>
        <taxon>Pseudomonadota</taxon>
        <taxon>Gammaproteobacteria</taxon>
        <taxon>Vibrionales</taxon>
        <taxon>Vibrionaceae</taxon>
        <taxon>Vibrio</taxon>
    </lineage>
</organism>
<gene>
    <name evidence="1" type="ORF">DP83_11500</name>
</gene>
<sequence>MEENVIVALISVGIGWLLAQLTDAIKKTHQQRAIKRALRAELSDIKRGAEAAIDLCINFKKHVNQIQYGVIAPHSIKTHVFNNFYHTIYADFDQNERYAIATIYGHVEFFNIALSSVSQETARNAFGDMYSALLWLQACINQYENDPTKQISDDIAEVERVNNELFNYLKSLGLLG</sequence>
<evidence type="ECO:0008006" key="3">
    <source>
        <dbReference type="Google" id="ProtNLM"/>
    </source>
</evidence>
<evidence type="ECO:0000313" key="2">
    <source>
        <dbReference type="Proteomes" id="UP000027331"/>
    </source>
</evidence>
<protein>
    <recommendedName>
        <fullName evidence="3">DUF4760 domain-containing protein</fullName>
    </recommendedName>
</protein>